<dbReference type="Proteomes" id="UP001330434">
    <property type="component" value="Chromosome"/>
</dbReference>
<proteinExistence type="predicted"/>
<feature type="domain" description="Winged helix-turn helix" evidence="1">
    <location>
        <begin position="65"/>
        <end position="121"/>
    </location>
</feature>
<dbReference type="RefSeq" id="WP_414437871.1">
    <property type="nucleotide sequence ID" value="NZ_CP133270.1"/>
</dbReference>
<accession>A0ABZ2C4T9</accession>
<keyword evidence="3" id="KW-1185">Reference proteome</keyword>
<dbReference type="InterPro" id="IPR025959">
    <property type="entry name" value="Winged_HTH_dom"/>
</dbReference>
<organism evidence="2 3">
    <name type="scientific">Candidatus Bealeia paramacronuclearis</name>
    <dbReference type="NCBI Taxonomy" id="1921001"/>
    <lineage>
        <taxon>Bacteria</taxon>
        <taxon>Pseudomonadati</taxon>
        <taxon>Pseudomonadota</taxon>
        <taxon>Alphaproteobacteria</taxon>
        <taxon>Holosporales</taxon>
        <taxon>Holosporaceae</taxon>
        <taxon>Candidatus Bealeia</taxon>
    </lineage>
</organism>
<dbReference type="EMBL" id="CP133270">
    <property type="protein sequence ID" value="WVX65969.1"/>
    <property type="molecule type" value="Genomic_DNA"/>
</dbReference>
<reference evidence="2 3" key="1">
    <citation type="journal article" date="2024" name="Environ. Microbiol.">
        <title>Novel evolutionary insights on the interactions of the Holosporales (Alphaproteobacteria) with eukaryotic hosts from comparative genomics.</title>
        <authorList>
            <person name="Giovannini M."/>
            <person name="Petroni G."/>
            <person name="Castelli M."/>
        </authorList>
    </citation>
    <scope>NUCLEOTIDE SEQUENCE [LARGE SCALE GENOMIC DNA]</scope>
    <source>
        <strain evidence="2 3">US_Bl 15I1</strain>
    </source>
</reference>
<name>A0ABZ2C4T9_9PROT</name>
<protein>
    <submittedName>
        <fullName evidence="2">IS630 family transposase</fullName>
    </submittedName>
</protein>
<sequence>MSEEVVCAFIEKNHKIILIWRRSYESGGLESLLSIRKGRGKKARIANLETLREDILSLHSNCSGGRIKCQNIVDMVAQKYNVIYSTSGMYHLLHRLVFSWITSRSQHPKRDPQAQEDFKKNF</sequence>
<gene>
    <name evidence="2" type="ORF">Bealeia1_00138</name>
</gene>
<evidence type="ECO:0000313" key="3">
    <source>
        <dbReference type="Proteomes" id="UP001330434"/>
    </source>
</evidence>
<dbReference type="Pfam" id="PF13592">
    <property type="entry name" value="HTH_33"/>
    <property type="match status" value="1"/>
</dbReference>
<evidence type="ECO:0000313" key="2">
    <source>
        <dbReference type="EMBL" id="WVX65969.1"/>
    </source>
</evidence>
<evidence type="ECO:0000259" key="1">
    <source>
        <dbReference type="Pfam" id="PF13592"/>
    </source>
</evidence>